<keyword evidence="2" id="KW-1185">Reference proteome</keyword>
<dbReference type="OrthoDB" id="7872271at2"/>
<dbReference type="AlphaFoldDB" id="A0A1Y0EDP0"/>
<gene>
    <name evidence="1" type="ORF">LOKVESSMR4R_02442</name>
</gene>
<dbReference type="KEGG" id="lvs:LOKVESSMR4R_02442"/>
<reference evidence="1 2" key="1">
    <citation type="submission" date="2017-05" db="EMBL/GenBank/DDBJ databases">
        <title>Genome Sequence of Loktanella vestfoldensis Strain SMR4r Isolated from a Culture of the Diatom Skeletonema marinoi.</title>
        <authorList>
            <person name="Topel M."/>
            <person name="Pinder M.I.M."/>
            <person name="Johansson O.N."/>
            <person name="Kourtchenko O."/>
            <person name="Godhe A."/>
            <person name="Clarke A.K."/>
        </authorList>
    </citation>
    <scope>NUCLEOTIDE SEQUENCE [LARGE SCALE GENOMIC DNA]</scope>
    <source>
        <strain evidence="1 2">SMR4r</strain>
    </source>
</reference>
<organism evidence="1 2">
    <name type="scientific">Yoonia vestfoldensis</name>
    <dbReference type="NCBI Taxonomy" id="245188"/>
    <lineage>
        <taxon>Bacteria</taxon>
        <taxon>Pseudomonadati</taxon>
        <taxon>Pseudomonadota</taxon>
        <taxon>Alphaproteobacteria</taxon>
        <taxon>Rhodobacterales</taxon>
        <taxon>Paracoccaceae</taxon>
        <taxon>Yoonia</taxon>
    </lineage>
</organism>
<protein>
    <submittedName>
        <fullName evidence="1">Uncharacterized protein</fullName>
    </submittedName>
</protein>
<dbReference type="RefSeq" id="WP_157898206.1">
    <property type="nucleotide sequence ID" value="NZ_CP021431.1"/>
</dbReference>
<accession>A0A1Y0EDP0</accession>
<dbReference type="EMBL" id="CP021431">
    <property type="protein sequence ID" value="ARU01746.1"/>
    <property type="molecule type" value="Genomic_DNA"/>
</dbReference>
<proteinExistence type="predicted"/>
<name>A0A1Y0EDP0_9RHOB</name>
<evidence type="ECO:0000313" key="2">
    <source>
        <dbReference type="Proteomes" id="UP000195273"/>
    </source>
</evidence>
<sequence length="55" mass="5975">MMDEILTAFLGGAPSPDDRAIYVDQLSRLRAIADNPLLRPKDGLQKSDPFGAGYP</sequence>
<evidence type="ECO:0000313" key="1">
    <source>
        <dbReference type="EMBL" id="ARU01746.1"/>
    </source>
</evidence>
<dbReference type="Proteomes" id="UP000195273">
    <property type="component" value="Chromosome"/>
</dbReference>